<evidence type="ECO:0000313" key="5">
    <source>
        <dbReference type="Proteomes" id="UP001374535"/>
    </source>
</evidence>
<dbReference type="Gene3D" id="2.40.70.10">
    <property type="entry name" value="Acid Proteases"/>
    <property type="match status" value="1"/>
</dbReference>
<evidence type="ECO:0000259" key="3">
    <source>
        <dbReference type="Pfam" id="PF19259"/>
    </source>
</evidence>
<sequence length="731" mass="81099">MTTLVQFSIKCSLLKPKFFHDGIYKRPTFPFSRMEAKVGSFSGNSLKLREGRESLCFLGSAVFQNGVLLKDKGSKRENRMVAVRNNQGFGFNGGGGGRDDGATARLLGNIALAVGLTYLSVTGQLGWILDAIVSIWVLFNILFLGFFCSIAVFKYGNFKGILYLYMIEPIIWSDLPDQERRESVMDTISEGRLDNLEITVEGIKEETAAIRRDLQLMMKRMGGGHNNQDEGSEGGSSFVNDNNGRCDNGGIQPNWRKRVDLPGFEGQETHVWINRAEHFFDIQKVAEEDRVELAYMSMEGSASYWFKIWKDKAKNHSWQGLKAAHINRFRGGFCGTVYEQLVTLRQEGSVEKFTRNYEMLLGQTQGLSEELALGFFLAGLREEIKGQVRIQDPKELEVAIRIARDVEDAISRARGSGWNGVKWNSVGSRASTSVVRGEVDRQPANRSGGMEANRREGRQRRTVDKVESSGEATVGEERREEGRCFRCGGPFAPGHRCSEKSLRVMFLAEDEEDKVTEGVTEEGKPMELSACSAEGLTPPKTMKLMGRIGNRSVVALIDSGASHNFVSRRVAEELKLPVTDTPPYAMSLGDGHRRMLRGHCEWVLISLGEARVGKKTRTRGYPQEAAPFLTRFVASAPPREFSGTFLTSSTAPSSPCSAPVVEVGLGTEEDLFRKGGKADDEVEDAILGVGEGWSWVAHLTDAGSRGRKGWCGVGRKRSEKKAVMTTRRFEI</sequence>
<protein>
    <recommendedName>
        <fullName evidence="3">Ty3 transposon capsid-like protein domain-containing protein</fullName>
    </recommendedName>
</protein>
<keyword evidence="2" id="KW-0472">Membrane</keyword>
<dbReference type="SUPFAM" id="SSF50630">
    <property type="entry name" value="Acid proteases"/>
    <property type="match status" value="1"/>
</dbReference>
<dbReference type="AlphaFoldDB" id="A0AAQ3MZH8"/>
<evidence type="ECO:0000256" key="2">
    <source>
        <dbReference type="SAM" id="Phobius"/>
    </source>
</evidence>
<dbReference type="Proteomes" id="UP001374535">
    <property type="component" value="Chromosome 8"/>
</dbReference>
<dbReference type="Pfam" id="PF19259">
    <property type="entry name" value="Ty3_capsid"/>
    <property type="match status" value="1"/>
</dbReference>
<feature type="region of interest" description="Disordered" evidence="1">
    <location>
        <begin position="434"/>
        <end position="479"/>
    </location>
</feature>
<keyword evidence="2" id="KW-0812">Transmembrane</keyword>
<feature type="transmembrane region" description="Helical" evidence="2">
    <location>
        <begin position="135"/>
        <end position="156"/>
    </location>
</feature>
<dbReference type="EMBL" id="CP144693">
    <property type="protein sequence ID" value="WVZ00014.1"/>
    <property type="molecule type" value="Genomic_DNA"/>
</dbReference>
<evidence type="ECO:0000313" key="4">
    <source>
        <dbReference type="EMBL" id="WVZ00014.1"/>
    </source>
</evidence>
<dbReference type="Pfam" id="PF13650">
    <property type="entry name" value="Asp_protease_2"/>
    <property type="match status" value="1"/>
</dbReference>
<keyword evidence="5" id="KW-1185">Reference proteome</keyword>
<name>A0AAQ3MZH8_VIGMU</name>
<organism evidence="4 5">
    <name type="scientific">Vigna mungo</name>
    <name type="common">Black gram</name>
    <name type="synonym">Phaseolus mungo</name>
    <dbReference type="NCBI Taxonomy" id="3915"/>
    <lineage>
        <taxon>Eukaryota</taxon>
        <taxon>Viridiplantae</taxon>
        <taxon>Streptophyta</taxon>
        <taxon>Embryophyta</taxon>
        <taxon>Tracheophyta</taxon>
        <taxon>Spermatophyta</taxon>
        <taxon>Magnoliopsida</taxon>
        <taxon>eudicotyledons</taxon>
        <taxon>Gunneridae</taxon>
        <taxon>Pentapetalae</taxon>
        <taxon>rosids</taxon>
        <taxon>fabids</taxon>
        <taxon>Fabales</taxon>
        <taxon>Fabaceae</taxon>
        <taxon>Papilionoideae</taxon>
        <taxon>50 kb inversion clade</taxon>
        <taxon>NPAAA clade</taxon>
        <taxon>indigoferoid/millettioid clade</taxon>
        <taxon>Phaseoleae</taxon>
        <taxon>Vigna</taxon>
    </lineage>
</organism>
<feature type="transmembrane region" description="Helical" evidence="2">
    <location>
        <begin position="106"/>
        <end position="129"/>
    </location>
</feature>
<dbReference type="InterPro" id="IPR045358">
    <property type="entry name" value="Ty3_capsid"/>
</dbReference>
<feature type="region of interest" description="Disordered" evidence="1">
    <location>
        <begin position="222"/>
        <end position="243"/>
    </location>
</feature>
<feature type="domain" description="Ty3 transposon capsid-like protein" evidence="3">
    <location>
        <begin position="283"/>
        <end position="412"/>
    </location>
</feature>
<reference evidence="4 5" key="1">
    <citation type="journal article" date="2023" name="Life. Sci Alliance">
        <title>Evolutionary insights into 3D genome organization and epigenetic landscape of Vigna mungo.</title>
        <authorList>
            <person name="Junaid A."/>
            <person name="Singh B."/>
            <person name="Bhatia S."/>
        </authorList>
    </citation>
    <scope>NUCLEOTIDE SEQUENCE [LARGE SCALE GENOMIC DNA]</scope>
    <source>
        <strain evidence="4">Urdbean</strain>
    </source>
</reference>
<dbReference type="PANTHER" id="PTHR36785">
    <property type="entry name" value="OS05G0502500 PROTEIN"/>
    <property type="match status" value="1"/>
</dbReference>
<dbReference type="InterPro" id="IPR021109">
    <property type="entry name" value="Peptidase_aspartic_dom_sf"/>
</dbReference>
<gene>
    <name evidence="4" type="ORF">V8G54_026083</name>
</gene>
<accession>A0AAQ3MZH8</accession>
<keyword evidence="2" id="KW-1133">Transmembrane helix</keyword>
<evidence type="ECO:0000256" key="1">
    <source>
        <dbReference type="SAM" id="MobiDB-lite"/>
    </source>
</evidence>
<feature type="compositionally biased region" description="Basic and acidic residues" evidence="1">
    <location>
        <begin position="452"/>
        <end position="468"/>
    </location>
</feature>
<proteinExistence type="predicted"/>
<dbReference type="CDD" id="cd00303">
    <property type="entry name" value="retropepsin_like"/>
    <property type="match status" value="1"/>
</dbReference>
<dbReference type="PANTHER" id="PTHR36785:SF1">
    <property type="entry name" value="OS05G0502500 PROTEIN"/>
    <property type="match status" value="1"/>
</dbReference>